<accession>A0AAD1XQG8</accession>
<feature type="transmembrane region" description="Helical" evidence="10">
    <location>
        <begin position="845"/>
        <end position="874"/>
    </location>
</feature>
<gene>
    <name evidence="13" type="ORF">ECRASSUSDP1_LOCUS18631</name>
</gene>
<dbReference type="SUPFAM" id="SSF57850">
    <property type="entry name" value="RING/U-box"/>
    <property type="match status" value="2"/>
</dbReference>
<keyword evidence="5 8" id="KW-0863">Zinc-finger</keyword>
<evidence type="ECO:0000259" key="12">
    <source>
        <dbReference type="PROSITE" id="PS51873"/>
    </source>
</evidence>
<feature type="region of interest" description="Disordered" evidence="9">
    <location>
        <begin position="1"/>
        <end position="23"/>
    </location>
</feature>
<evidence type="ECO:0000256" key="10">
    <source>
        <dbReference type="SAM" id="Phobius"/>
    </source>
</evidence>
<evidence type="ECO:0000256" key="8">
    <source>
        <dbReference type="PROSITE-ProRule" id="PRU00175"/>
    </source>
</evidence>
<evidence type="ECO:0008006" key="15">
    <source>
        <dbReference type="Google" id="ProtNLM"/>
    </source>
</evidence>
<dbReference type="InterPro" id="IPR051628">
    <property type="entry name" value="LUBAC_E3_Ligases"/>
</dbReference>
<evidence type="ECO:0000256" key="2">
    <source>
        <dbReference type="ARBA" id="ARBA00022679"/>
    </source>
</evidence>
<dbReference type="InterPro" id="IPR013083">
    <property type="entry name" value="Znf_RING/FYVE/PHD"/>
</dbReference>
<feature type="domain" description="RING-type" evidence="12">
    <location>
        <begin position="596"/>
        <end position="779"/>
    </location>
</feature>
<keyword evidence="10" id="KW-0812">Transmembrane</keyword>
<comment type="pathway">
    <text evidence="1">Protein modification; protein ubiquitination.</text>
</comment>
<feature type="transmembrane region" description="Helical" evidence="10">
    <location>
        <begin position="808"/>
        <end position="833"/>
    </location>
</feature>
<reference evidence="13" key="1">
    <citation type="submission" date="2023-07" db="EMBL/GenBank/DDBJ databases">
        <authorList>
            <consortium name="AG Swart"/>
            <person name="Singh M."/>
            <person name="Singh A."/>
            <person name="Seah K."/>
            <person name="Emmerich C."/>
        </authorList>
    </citation>
    <scope>NUCLEOTIDE SEQUENCE</scope>
    <source>
        <strain evidence="13">DP1</strain>
    </source>
</reference>
<proteinExistence type="predicted"/>
<dbReference type="Gene3D" id="3.30.40.10">
    <property type="entry name" value="Zinc/RING finger domain, C3HC4 (zinc finger)"/>
    <property type="match status" value="1"/>
</dbReference>
<dbReference type="Pfam" id="PF00097">
    <property type="entry name" value="zf-C3HC4"/>
    <property type="match status" value="1"/>
</dbReference>
<feature type="compositionally biased region" description="Polar residues" evidence="9">
    <location>
        <begin position="1"/>
        <end position="22"/>
    </location>
</feature>
<dbReference type="InterPro" id="IPR044066">
    <property type="entry name" value="TRIAD_supradom"/>
</dbReference>
<organism evidence="13 14">
    <name type="scientific">Euplotes crassus</name>
    <dbReference type="NCBI Taxonomy" id="5936"/>
    <lineage>
        <taxon>Eukaryota</taxon>
        <taxon>Sar</taxon>
        <taxon>Alveolata</taxon>
        <taxon>Ciliophora</taxon>
        <taxon>Intramacronucleata</taxon>
        <taxon>Spirotrichea</taxon>
        <taxon>Hypotrichia</taxon>
        <taxon>Euplotida</taxon>
        <taxon>Euplotidae</taxon>
        <taxon>Moneuplotes</taxon>
    </lineage>
</organism>
<dbReference type="AlphaFoldDB" id="A0AAD1XQG8"/>
<keyword evidence="10" id="KW-0472">Membrane</keyword>
<dbReference type="Gene3D" id="1.20.120.1750">
    <property type="match status" value="1"/>
</dbReference>
<dbReference type="GO" id="GO:0043130">
    <property type="term" value="F:ubiquitin binding"/>
    <property type="evidence" value="ECO:0007669"/>
    <property type="project" value="TreeGrafter"/>
</dbReference>
<keyword evidence="10" id="KW-1133">Transmembrane helix</keyword>
<dbReference type="InterPro" id="IPR001841">
    <property type="entry name" value="Znf_RING"/>
</dbReference>
<dbReference type="GO" id="GO:0043161">
    <property type="term" value="P:proteasome-mediated ubiquitin-dependent protein catabolic process"/>
    <property type="evidence" value="ECO:0007669"/>
    <property type="project" value="TreeGrafter"/>
</dbReference>
<keyword evidence="3" id="KW-0479">Metal-binding</keyword>
<evidence type="ECO:0000256" key="4">
    <source>
        <dbReference type="ARBA" id="ARBA00022737"/>
    </source>
</evidence>
<evidence type="ECO:0000256" key="7">
    <source>
        <dbReference type="ARBA" id="ARBA00022833"/>
    </source>
</evidence>
<dbReference type="EMBL" id="CAMPGE010018878">
    <property type="protein sequence ID" value="CAI2377248.1"/>
    <property type="molecule type" value="Genomic_DNA"/>
</dbReference>
<protein>
    <recommendedName>
        <fullName evidence="15">RING-type domain-containing protein</fullName>
    </recommendedName>
</protein>
<evidence type="ECO:0000256" key="6">
    <source>
        <dbReference type="ARBA" id="ARBA00022786"/>
    </source>
</evidence>
<evidence type="ECO:0000256" key="1">
    <source>
        <dbReference type="ARBA" id="ARBA00004906"/>
    </source>
</evidence>
<dbReference type="GO" id="GO:0000151">
    <property type="term" value="C:ubiquitin ligase complex"/>
    <property type="evidence" value="ECO:0007669"/>
    <property type="project" value="TreeGrafter"/>
</dbReference>
<dbReference type="InterPro" id="IPR017907">
    <property type="entry name" value="Znf_RING_CS"/>
</dbReference>
<dbReference type="InterPro" id="IPR018957">
    <property type="entry name" value="Znf_C3HC4_RING-type"/>
</dbReference>
<keyword evidence="6" id="KW-0833">Ubl conjugation pathway</keyword>
<keyword evidence="2" id="KW-0808">Transferase</keyword>
<keyword evidence="14" id="KW-1185">Reference proteome</keyword>
<evidence type="ECO:0000256" key="3">
    <source>
        <dbReference type="ARBA" id="ARBA00022723"/>
    </source>
</evidence>
<keyword evidence="7" id="KW-0862">Zinc</keyword>
<dbReference type="PROSITE" id="PS00518">
    <property type="entry name" value="ZF_RING_1"/>
    <property type="match status" value="1"/>
</dbReference>
<name>A0AAD1XQG8_EUPCR</name>
<evidence type="ECO:0000259" key="11">
    <source>
        <dbReference type="PROSITE" id="PS50089"/>
    </source>
</evidence>
<dbReference type="PROSITE" id="PS50089">
    <property type="entry name" value="ZF_RING_2"/>
    <property type="match status" value="1"/>
</dbReference>
<dbReference type="PROSITE" id="PS51873">
    <property type="entry name" value="TRIAD"/>
    <property type="match status" value="1"/>
</dbReference>
<feature type="domain" description="RING-type" evidence="11">
    <location>
        <begin position="600"/>
        <end position="643"/>
    </location>
</feature>
<keyword evidence="4" id="KW-0677">Repeat</keyword>
<evidence type="ECO:0000313" key="14">
    <source>
        <dbReference type="Proteomes" id="UP001295684"/>
    </source>
</evidence>
<dbReference type="GO" id="GO:0004842">
    <property type="term" value="F:ubiquitin-protein transferase activity"/>
    <property type="evidence" value="ECO:0007669"/>
    <property type="project" value="TreeGrafter"/>
</dbReference>
<dbReference type="GO" id="GO:0097039">
    <property type="term" value="P:protein linear polyubiquitination"/>
    <property type="evidence" value="ECO:0007669"/>
    <property type="project" value="TreeGrafter"/>
</dbReference>
<dbReference type="PANTHER" id="PTHR22770:SF13">
    <property type="entry name" value="RING-TYPE DOMAIN-CONTAINING PROTEIN"/>
    <property type="match status" value="1"/>
</dbReference>
<evidence type="ECO:0000256" key="9">
    <source>
        <dbReference type="SAM" id="MobiDB-lite"/>
    </source>
</evidence>
<evidence type="ECO:0000313" key="13">
    <source>
        <dbReference type="EMBL" id="CAI2377248.1"/>
    </source>
</evidence>
<dbReference type="PANTHER" id="PTHR22770">
    <property type="entry name" value="UBIQUITIN CONJUGATING ENZYME 7 INTERACTING PROTEIN-RELATED"/>
    <property type="match status" value="1"/>
</dbReference>
<dbReference type="GO" id="GO:0008270">
    <property type="term" value="F:zinc ion binding"/>
    <property type="evidence" value="ECO:0007669"/>
    <property type="project" value="UniProtKB-KW"/>
</dbReference>
<dbReference type="CDD" id="cd20336">
    <property type="entry name" value="Rcat_RBR"/>
    <property type="match status" value="1"/>
</dbReference>
<dbReference type="Proteomes" id="UP001295684">
    <property type="component" value="Unassembled WGS sequence"/>
</dbReference>
<comment type="caution">
    <text evidence="13">The sequence shown here is derived from an EMBL/GenBank/DDBJ whole genome shotgun (WGS) entry which is preliminary data.</text>
</comment>
<evidence type="ECO:0000256" key="5">
    <source>
        <dbReference type="ARBA" id="ARBA00022771"/>
    </source>
</evidence>
<sequence length="882" mass="101915">MDYCTTNNKSNFKRNGNSPNTMDESKEMLFKNTLGKSKRNMIDHFRSFDGPSSKPINTNLKINKNFKHSHTTNLDQNLIQKSICPPKSYVPKQKKTFLSNFVQKGPSKQHFSNKNSRKINDFTKEIQKLDRNSEGFDKNYNFYKTSSKRVKHADCFYSKEYLFAQEIIQSGTEMPQLIKSSLTLHKMGFEDETPEKAMLYKSLKSVEEILNYLTPDDHMFEKISKHKIAVKCVNCSKRQRSKTKKSTRLRPDIDDDTVISNHILSNNHEEIRIIKNNTKMTHILNRKELSDTFSSHPQSYFISNKRLIKNKERGPSRNRVRPEAVFSDDRSKLNKSDVQTFNHSKAKLFPYNNSRNFGALNENNQIFSQDDINQKSIQMKVGEDSSFKSIRHLNQSQEMNYQVNPINLEINRRILMDNKSESTYLNVERISQNIDGEELCAICNQSFEIHGPDYNLELLMMHNKYQDMMENISNDPRSINLLGPQSATSKHSTHSILGLHKLKTLNHDRSRAGETNLLKRTLKSNHNSNQMATLHVPSIINSYNQSFKLPPINREQMLSKMNVIRKRDKEMCSKWIHFFTELNEINTETYYSSERAEQCCMICKWSPKDLYPIECGHSVCRECISSWISERISQGDVLDLKCPDPDCECYLLDNTIQDLVCSGEYEKYKYFSKNISTILQDQIPASPGSSQSLEIDEPLARPRGVRGIYETTPDISELEEKYKTLCSKLTIQICPKCHTLVAKSKICNHLTCQNCTECFCIYCRKKFTKNHLNPLNNKACQSLIASKISQGTLGNEHSKYPIMGKCTILTLFILLLILSPLIAATILPYTIWLNCSRNRSWLTKLPMFIGILLTSLILLPISILFTILFCIHLLCHIKRRGS</sequence>